<evidence type="ECO:0000256" key="1">
    <source>
        <dbReference type="SAM" id="MobiDB-lite"/>
    </source>
</evidence>
<dbReference type="GO" id="GO:0005815">
    <property type="term" value="C:microtubule organizing center"/>
    <property type="evidence" value="ECO:0007669"/>
    <property type="project" value="TreeGrafter"/>
</dbReference>
<feature type="region of interest" description="Disordered" evidence="1">
    <location>
        <begin position="65"/>
        <end position="84"/>
    </location>
</feature>
<gene>
    <name evidence="2" type="ORF">XAT740_LOCUS56018</name>
</gene>
<reference evidence="2" key="1">
    <citation type="submission" date="2021-02" db="EMBL/GenBank/DDBJ databases">
        <authorList>
            <person name="Nowell W R."/>
        </authorList>
    </citation>
    <scope>NUCLEOTIDE SEQUENCE</scope>
</reference>
<dbReference type="InterPro" id="IPR026295">
    <property type="entry name" value="CCD81"/>
</dbReference>
<organism evidence="2 3">
    <name type="scientific">Adineta ricciae</name>
    <name type="common">Rotifer</name>
    <dbReference type="NCBI Taxonomy" id="249248"/>
    <lineage>
        <taxon>Eukaryota</taxon>
        <taxon>Metazoa</taxon>
        <taxon>Spiralia</taxon>
        <taxon>Gnathifera</taxon>
        <taxon>Rotifera</taxon>
        <taxon>Eurotatoria</taxon>
        <taxon>Bdelloidea</taxon>
        <taxon>Adinetida</taxon>
        <taxon>Adinetidae</taxon>
        <taxon>Adineta</taxon>
    </lineage>
</organism>
<proteinExistence type="predicted"/>
<evidence type="ECO:0000313" key="3">
    <source>
        <dbReference type="Proteomes" id="UP000663828"/>
    </source>
</evidence>
<feature type="region of interest" description="Disordered" evidence="1">
    <location>
        <begin position="281"/>
        <end position="302"/>
    </location>
</feature>
<dbReference type="PANTHER" id="PTHR14362">
    <property type="entry name" value="COILED-COIL DOMAIN-CONTAINING PROTEIN 81"/>
    <property type="match status" value="1"/>
</dbReference>
<dbReference type="Proteomes" id="UP000663828">
    <property type="component" value="Unassembled WGS sequence"/>
</dbReference>
<protein>
    <submittedName>
        <fullName evidence="2">Uncharacterized protein</fullName>
    </submittedName>
</protein>
<feature type="region of interest" description="Disordered" evidence="1">
    <location>
        <begin position="152"/>
        <end position="230"/>
    </location>
</feature>
<comment type="caution">
    <text evidence="2">The sequence shown here is derived from an EMBL/GenBank/DDBJ whole genome shotgun (WGS) entry which is preliminary data.</text>
</comment>
<feature type="compositionally biased region" description="Basic and acidic residues" evidence="1">
    <location>
        <begin position="67"/>
        <end position="84"/>
    </location>
</feature>
<dbReference type="PANTHER" id="PTHR14362:SF2">
    <property type="entry name" value="COILED-COIL DOMAIN-CONTAINING PROTEIN 81"/>
    <property type="match status" value="1"/>
</dbReference>
<keyword evidence="3" id="KW-1185">Reference proteome</keyword>
<feature type="compositionally biased region" description="Low complexity" evidence="1">
    <location>
        <begin position="171"/>
        <end position="182"/>
    </location>
</feature>
<feature type="compositionally biased region" description="Polar residues" evidence="1">
    <location>
        <begin position="214"/>
        <end position="228"/>
    </location>
</feature>
<name>A0A816F8M3_ADIRI</name>
<dbReference type="EMBL" id="CAJNOR010010770">
    <property type="protein sequence ID" value="CAF1656525.1"/>
    <property type="molecule type" value="Genomic_DNA"/>
</dbReference>
<accession>A0A816F8M3</accession>
<sequence length="576" mass="66803">MRFFKEFVSSVDENGKHIIDNMCNRPQTCDSVMSAREAARPPTSSNVVLPRLNSRVGNPTMQVIQEESQHEDEQQQETSRKDEFQQGKVKKFQLCKSAAGRYGYSASSVLPNFTVETTATTKHNPHVVKTTGRGYSQEAIIPIASLFSTADLVPPTAPTPAPPATTKRRSSSTTTPLRRSVSMYQGEPSNEPVPILPRPSSVVPRSKQEDLPSFSLSRSETRRLSASVNADPPQMTSCGHYGIGQDLCSLCHRRAKLNVPVYLHEEKRIREAEEDELLNRYRDNKDMEEQKKQDEASKAAREERQKIAAYNLGIAEATRAKKLDRSQELEIPRSIIFRKRLRTPPSYLKQQDFARQIEAQIKWRQEEQQTEKLDKDFSERLEQIQLAESLAQERESYIRNKRLQQEQLKSTLLNQIRSKPKEVPDQPDATLFGLNDMSTEKLQERRLHAIDIVRQQKELIEQRQRQQLLKQIQEQEYELKALDIMKEDLIGERRERYRRDIKIRKDLESDWINAMDEKHKRDEEEKMHMKAPQGILVHEQCDEYSRCAQCQRTLDNYGKSNIWKDTRYIPGARIMV</sequence>
<evidence type="ECO:0000313" key="2">
    <source>
        <dbReference type="EMBL" id="CAF1656525.1"/>
    </source>
</evidence>
<dbReference type="AlphaFoldDB" id="A0A816F8M3"/>